<dbReference type="eggNOG" id="KOG4008">
    <property type="taxonomic scope" value="Eukaryota"/>
</dbReference>
<name>J0DA21_AURST</name>
<dbReference type="GO" id="GO:0003676">
    <property type="term" value="F:nucleic acid binding"/>
    <property type="evidence" value="ECO:0007669"/>
    <property type="project" value="InterPro"/>
</dbReference>
<evidence type="ECO:0000259" key="4">
    <source>
        <dbReference type="Pfam" id="PF17799"/>
    </source>
</evidence>
<dbReference type="GO" id="GO:0032545">
    <property type="term" value="C:CURI complex"/>
    <property type="evidence" value="ECO:0007669"/>
    <property type="project" value="TreeGrafter"/>
</dbReference>
<dbReference type="InterPro" id="IPR040447">
    <property type="entry name" value="RRM_Rrp7"/>
</dbReference>
<reference evidence="6" key="1">
    <citation type="journal article" date="2012" name="Science">
        <title>The Paleozoic origin of enzymatic lignin decomposition reconstructed from 31 fungal genomes.</title>
        <authorList>
            <person name="Floudas D."/>
            <person name="Binder M."/>
            <person name="Riley R."/>
            <person name="Barry K."/>
            <person name="Blanchette R.A."/>
            <person name="Henrissat B."/>
            <person name="Martinez A.T."/>
            <person name="Otillar R."/>
            <person name="Spatafora J.W."/>
            <person name="Yadav J.S."/>
            <person name="Aerts A."/>
            <person name="Benoit I."/>
            <person name="Boyd A."/>
            <person name="Carlson A."/>
            <person name="Copeland A."/>
            <person name="Coutinho P.M."/>
            <person name="de Vries R.P."/>
            <person name="Ferreira P."/>
            <person name="Findley K."/>
            <person name="Foster B."/>
            <person name="Gaskell J."/>
            <person name="Glotzer D."/>
            <person name="Gorecki P."/>
            <person name="Heitman J."/>
            <person name="Hesse C."/>
            <person name="Hori C."/>
            <person name="Igarashi K."/>
            <person name="Jurgens J.A."/>
            <person name="Kallen N."/>
            <person name="Kersten P."/>
            <person name="Kohler A."/>
            <person name="Kuees U."/>
            <person name="Kumar T.K.A."/>
            <person name="Kuo A."/>
            <person name="LaButti K."/>
            <person name="Larrondo L.F."/>
            <person name="Lindquist E."/>
            <person name="Ling A."/>
            <person name="Lombard V."/>
            <person name="Lucas S."/>
            <person name="Lundell T."/>
            <person name="Martin R."/>
            <person name="McLaughlin D.J."/>
            <person name="Morgenstern I."/>
            <person name="Morin E."/>
            <person name="Murat C."/>
            <person name="Nagy L.G."/>
            <person name="Nolan M."/>
            <person name="Ohm R.A."/>
            <person name="Patyshakuliyeva A."/>
            <person name="Rokas A."/>
            <person name="Ruiz-Duenas F.J."/>
            <person name="Sabat G."/>
            <person name="Salamov A."/>
            <person name="Samejima M."/>
            <person name="Schmutz J."/>
            <person name="Slot J.C."/>
            <person name="St John F."/>
            <person name="Stenlid J."/>
            <person name="Sun H."/>
            <person name="Sun S."/>
            <person name="Syed K."/>
            <person name="Tsang A."/>
            <person name="Wiebenga A."/>
            <person name="Young D."/>
            <person name="Pisabarro A."/>
            <person name="Eastwood D.C."/>
            <person name="Martin F."/>
            <person name="Cullen D."/>
            <person name="Grigoriev I.V."/>
            <person name="Hibbett D.S."/>
        </authorList>
    </citation>
    <scope>NUCLEOTIDE SEQUENCE [LARGE SCALE GENOMIC DNA]</scope>
    <source>
        <strain evidence="6">TFB10046</strain>
    </source>
</reference>
<accession>J0DA21</accession>
<dbReference type="InterPro" id="IPR012677">
    <property type="entry name" value="Nucleotide-bd_a/b_plait_sf"/>
</dbReference>
<dbReference type="Pfam" id="PF12923">
    <property type="entry name" value="RRP7"/>
    <property type="match status" value="1"/>
</dbReference>
<keyword evidence="6" id="KW-1185">Reference proteome</keyword>
<dbReference type="InterPro" id="IPR024326">
    <property type="entry name" value="RRP7_C"/>
</dbReference>
<dbReference type="OrthoDB" id="5390at2759"/>
<evidence type="ECO:0000313" key="6">
    <source>
        <dbReference type="Proteomes" id="UP000006514"/>
    </source>
</evidence>
<dbReference type="InParanoid" id="J0DA21"/>
<dbReference type="KEGG" id="adl:AURDEDRAFT_116977"/>
<dbReference type="GO" id="GO:0034456">
    <property type="term" value="C:UTP-C complex"/>
    <property type="evidence" value="ECO:0007669"/>
    <property type="project" value="TreeGrafter"/>
</dbReference>
<evidence type="ECO:0000313" key="5">
    <source>
        <dbReference type="EMBL" id="EJD36939.1"/>
    </source>
</evidence>
<dbReference type="Proteomes" id="UP000006514">
    <property type="component" value="Unassembled WGS sequence"/>
</dbReference>
<feature type="domain" description="Ribosomal RNA-processing protein 7 C-terminal" evidence="3">
    <location>
        <begin position="205"/>
        <end position="335"/>
    </location>
</feature>
<dbReference type="SUPFAM" id="SSF54928">
    <property type="entry name" value="RNA-binding domain, RBD"/>
    <property type="match status" value="1"/>
</dbReference>
<dbReference type="Pfam" id="PF17799">
    <property type="entry name" value="RRM_Rrp7"/>
    <property type="match status" value="1"/>
</dbReference>
<dbReference type="EMBL" id="JH687850">
    <property type="protein sequence ID" value="EJD36939.1"/>
    <property type="molecule type" value="Genomic_DNA"/>
</dbReference>
<dbReference type="Gene3D" id="6.10.250.1770">
    <property type="match status" value="1"/>
</dbReference>
<organism evidence="5 6">
    <name type="scientific">Auricularia subglabra (strain TFB-10046 / SS5)</name>
    <name type="common">White-rot fungus</name>
    <name type="synonym">Auricularia delicata (strain TFB10046)</name>
    <dbReference type="NCBI Taxonomy" id="717982"/>
    <lineage>
        <taxon>Eukaryota</taxon>
        <taxon>Fungi</taxon>
        <taxon>Dikarya</taxon>
        <taxon>Basidiomycota</taxon>
        <taxon>Agaricomycotina</taxon>
        <taxon>Agaricomycetes</taxon>
        <taxon>Auriculariales</taxon>
        <taxon>Auriculariaceae</taxon>
        <taxon>Auricularia</taxon>
    </lineage>
</organism>
<evidence type="ECO:0000256" key="2">
    <source>
        <dbReference type="SAM" id="MobiDB-lite"/>
    </source>
</evidence>
<protein>
    <recommendedName>
        <fullName evidence="7">RRM domain-containing protein</fullName>
    </recommendedName>
</protein>
<dbReference type="AlphaFoldDB" id="J0DA21"/>
<sequence length="335" mass="36475">MTVTTATSVGGFAILPLRYSSTATHNLYVRAHAGTRPAGLPEGRTLFVVNVPPDATERELSALFATYGTVERVAIASSDAAPNDDDDDDEEQEQEEEAPAPSSSSEDEEAGARPRKKRRLDQGKDKKEKEKPAGPPKVVPLPASPARELHAAGSSAHLVFLDASSLQRALSSIPPSKPPTWPPKSSSANAEPSGLAHYAARHAACRPPLAAVLEHAESAILHFDWQQETAKRVQKSKYRKGEEIVDEDGFTLVVRGGAYGQSVGGGVGVASKKFELGAGDDGKKRKKKEKKEKDGFYAFQVREKNLKEHAELRKKFEEDKKKVEELQKKRAFVPY</sequence>
<comment type="similarity">
    <text evidence="1">Belongs to the RRP7 family.</text>
</comment>
<feature type="region of interest" description="Disordered" evidence="2">
    <location>
        <begin position="170"/>
        <end position="193"/>
    </location>
</feature>
<dbReference type="GO" id="GO:0000028">
    <property type="term" value="P:ribosomal small subunit assembly"/>
    <property type="evidence" value="ECO:0007669"/>
    <property type="project" value="TreeGrafter"/>
</dbReference>
<feature type="compositionally biased region" description="Pro residues" evidence="2">
    <location>
        <begin position="133"/>
        <end position="143"/>
    </location>
</feature>
<dbReference type="InterPro" id="IPR035979">
    <property type="entry name" value="RBD_domain_sf"/>
</dbReference>
<dbReference type="OMA" id="GIHKWIA"/>
<evidence type="ECO:0008006" key="7">
    <source>
        <dbReference type="Google" id="ProtNLM"/>
    </source>
</evidence>
<dbReference type="InterPro" id="IPR040446">
    <property type="entry name" value="RRP7"/>
</dbReference>
<gene>
    <name evidence="5" type="ORF">AURDEDRAFT_116977</name>
</gene>
<evidence type="ECO:0000256" key="1">
    <source>
        <dbReference type="ARBA" id="ARBA00006110"/>
    </source>
</evidence>
<dbReference type="Gene3D" id="3.30.70.330">
    <property type="match status" value="1"/>
</dbReference>
<feature type="compositionally biased region" description="Acidic residues" evidence="2">
    <location>
        <begin position="82"/>
        <end position="98"/>
    </location>
</feature>
<feature type="compositionally biased region" description="Basic and acidic residues" evidence="2">
    <location>
        <begin position="120"/>
        <end position="132"/>
    </location>
</feature>
<dbReference type="PANTHER" id="PTHR13191">
    <property type="entry name" value="RIBOSOMAL RNA PROCESSING PROTEIN 7-RELATED"/>
    <property type="match status" value="1"/>
</dbReference>
<feature type="region of interest" description="Disordered" evidence="2">
    <location>
        <begin position="78"/>
        <end position="150"/>
    </location>
</feature>
<dbReference type="PANTHER" id="PTHR13191:SF0">
    <property type="entry name" value="RIBOSOMAL RNA-PROCESSING PROTEIN 7 HOMOLOG A-RELATED"/>
    <property type="match status" value="1"/>
</dbReference>
<dbReference type="GO" id="GO:0006364">
    <property type="term" value="P:rRNA processing"/>
    <property type="evidence" value="ECO:0007669"/>
    <property type="project" value="TreeGrafter"/>
</dbReference>
<feature type="domain" description="Rrp7 RRM-like N-terminal" evidence="4">
    <location>
        <begin position="9"/>
        <end position="172"/>
    </location>
</feature>
<evidence type="ECO:0000259" key="3">
    <source>
        <dbReference type="Pfam" id="PF12923"/>
    </source>
</evidence>
<proteinExistence type="inferred from homology"/>